<dbReference type="GeneID" id="18880276"/>
<evidence type="ECO:0000256" key="5">
    <source>
        <dbReference type="SAM" id="Phobius"/>
    </source>
</evidence>
<evidence type="ECO:0000259" key="6">
    <source>
        <dbReference type="Pfam" id="PF10277"/>
    </source>
</evidence>
<feature type="transmembrane region" description="Helical" evidence="5">
    <location>
        <begin position="100"/>
        <end position="122"/>
    </location>
</feature>
<feature type="domain" description="CWH43-like N-terminal" evidence="6">
    <location>
        <begin position="11"/>
        <end position="225"/>
    </location>
</feature>
<feature type="transmembrane region" description="Helical" evidence="5">
    <location>
        <begin position="62"/>
        <end position="80"/>
    </location>
</feature>
<reference evidence="8" key="1">
    <citation type="journal article" date="2012" name="Science">
        <title>The Paleozoic origin of enzymatic lignin decomposition reconstructed from 31 fungal genomes.</title>
        <authorList>
            <person name="Floudas D."/>
            <person name="Binder M."/>
            <person name="Riley R."/>
            <person name="Barry K."/>
            <person name="Blanchette R.A."/>
            <person name="Henrissat B."/>
            <person name="Martinez A.T."/>
            <person name="Otillar R."/>
            <person name="Spatafora J.W."/>
            <person name="Yadav J.S."/>
            <person name="Aerts A."/>
            <person name="Benoit I."/>
            <person name="Boyd A."/>
            <person name="Carlson A."/>
            <person name="Copeland A."/>
            <person name="Coutinho P.M."/>
            <person name="de Vries R.P."/>
            <person name="Ferreira P."/>
            <person name="Findley K."/>
            <person name="Foster B."/>
            <person name="Gaskell J."/>
            <person name="Glotzer D."/>
            <person name="Gorecki P."/>
            <person name="Heitman J."/>
            <person name="Hesse C."/>
            <person name="Hori C."/>
            <person name="Igarashi K."/>
            <person name="Jurgens J.A."/>
            <person name="Kallen N."/>
            <person name="Kersten P."/>
            <person name="Kohler A."/>
            <person name="Kuees U."/>
            <person name="Kumar T.K.A."/>
            <person name="Kuo A."/>
            <person name="LaButti K."/>
            <person name="Larrondo L.F."/>
            <person name="Lindquist E."/>
            <person name="Ling A."/>
            <person name="Lombard V."/>
            <person name="Lucas S."/>
            <person name="Lundell T."/>
            <person name="Martin R."/>
            <person name="McLaughlin D.J."/>
            <person name="Morgenstern I."/>
            <person name="Morin E."/>
            <person name="Murat C."/>
            <person name="Nagy L.G."/>
            <person name="Nolan M."/>
            <person name="Ohm R.A."/>
            <person name="Patyshakuliyeva A."/>
            <person name="Rokas A."/>
            <person name="Ruiz-Duenas F.J."/>
            <person name="Sabat G."/>
            <person name="Salamov A."/>
            <person name="Samejima M."/>
            <person name="Schmutz J."/>
            <person name="Slot J.C."/>
            <person name="St John F."/>
            <person name="Stenlid J."/>
            <person name="Sun H."/>
            <person name="Sun S."/>
            <person name="Syed K."/>
            <person name="Tsang A."/>
            <person name="Wiebenga A."/>
            <person name="Young D."/>
            <person name="Pisabarro A."/>
            <person name="Eastwood D.C."/>
            <person name="Martin F."/>
            <person name="Cullen D."/>
            <person name="Grigoriev I.V."/>
            <person name="Hibbett D.S."/>
        </authorList>
    </citation>
    <scope>NUCLEOTIDE SEQUENCE [LARGE SCALE GENOMIC DNA]</scope>
    <source>
        <strain evidence="8">HHB-11173 SS5</strain>
    </source>
</reference>
<dbReference type="Pfam" id="PF10277">
    <property type="entry name" value="Frag1"/>
    <property type="match status" value="1"/>
</dbReference>
<feature type="transmembrane region" description="Helical" evidence="5">
    <location>
        <begin position="134"/>
        <end position="156"/>
    </location>
</feature>
<organism evidence="7 8">
    <name type="scientific">Punctularia strigosozonata (strain HHB-11173)</name>
    <name type="common">White-rot fungus</name>
    <dbReference type="NCBI Taxonomy" id="741275"/>
    <lineage>
        <taxon>Eukaryota</taxon>
        <taxon>Fungi</taxon>
        <taxon>Dikarya</taxon>
        <taxon>Basidiomycota</taxon>
        <taxon>Agaricomycotina</taxon>
        <taxon>Agaricomycetes</taxon>
        <taxon>Corticiales</taxon>
        <taxon>Punctulariaceae</taxon>
        <taxon>Punctularia</taxon>
    </lineage>
</organism>
<protein>
    <recommendedName>
        <fullName evidence="6">CWH43-like N-terminal domain-containing protein</fullName>
    </recommendedName>
</protein>
<evidence type="ECO:0000313" key="8">
    <source>
        <dbReference type="Proteomes" id="UP000054196"/>
    </source>
</evidence>
<dbReference type="HOGENOM" id="CLU_050573_3_0_1"/>
<evidence type="ECO:0000256" key="1">
    <source>
        <dbReference type="ARBA" id="ARBA00004127"/>
    </source>
</evidence>
<keyword evidence="2 5" id="KW-0812">Transmembrane</keyword>
<dbReference type="eggNOG" id="ENOG502RZQS">
    <property type="taxonomic scope" value="Eukaryota"/>
</dbReference>
<evidence type="ECO:0000313" key="7">
    <source>
        <dbReference type="EMBL" id="EIN03782.1"/>
    </source>
</evidence>
<dbReference type="AlphaFoldDB" id="R7S1Y3"/>
<accession>R7S1Y3</accession>
<feature type="transmembrane region" description="Helical" evidence="5">
    <location>
        <begin position="203"/>
        <end position="222"/>
    </location>
</feature>
<dbReference type="InterPro" id="IPR050911">
    <property type="entry name" value="DRAM/TMEM150_Autophagy_Mod"/>
</dbReference>
<keyword evidence="4 5" id="KW-0472">Membrane</keyword>
<dbReference type="OrthoDB" id="10032492at2759"/>
<evidence type="ECO:0000256" key="2">
    <source>
        <dbReference type="ARBA" id="ARBA00022692"/>
    </source>
</evidence>
<proteinExistence type="predicted"/>
<dbReference type="InterPro" id="IPR019402">
    <property type="entry name" value="CWH43_N"/>
</dbReference>
<keyword evidence="8" id="KW-1185">Reference proteome</keyword>
<dbReference type="OMA" id="YRSQHRI"/>
<name>R7S1Y3_PUNST</name>
<dbReference type="EMBL" id="JH687559">
    <property type="protein sequence ID" value="EIN03782.1"/>
    <property type="molecule type" value="Genomic_DNA"/>
</dbReference>
<dbReference type="KEGG" id="psq:PUNSTDRAFT_139307"/>
<evidence type="ECO:0000256" key="4">
    <source>
        <dbReference type="ARBA" id="ARBA00023136"/>
    </source>
</evidence>
<dbReference type="PANTHER" id="PTHR21324:SF2">
    <property type="entry name" value="EG:22E5.9 PROTEIN"/>
    <property type="match status" value="1"/>
</dbReference>
<sequence length="275" mass="30749">MFSHQHHHWAYVWIPALAAFMWCATLLAMIITWAAQGRPIYVSEDGTIPFISDIGADILKPLFIVGGSITAVGFFLSLVIERWLRHTGRLIPNMRRREKVFNWLAVLGAFIGGAGLILLTIFDTKRHTSLHRVFLLVFMVGVALSAIFTILEYRWISKDFGEIRKLKATYLAKALIAGILIILAIVFAVFLTQNGTKADNVDAVLEWTIAFGFTFYLLTFWYDLRMSKGMHRGQLGRENLMAQTNGSVRPSYATDGTHGAYGQPAYGQGGPTYAV</sequence>
<comment type="subcellular location">
    <subcellularLocation>
        <location evidence="1">Endomembrane system</location>
        <topology evidence="1">Multi-pass membrane protein</topology>
    </subcellularLocation>
</comment>
<feature type="transmembrane region" description="Helical" evidence="5">
    <location>
        <begin position="12"/>
        <end position="35"/>
    </location>
</feature>
<dbReference type="GO" id="GO:0012505">
    <property type="term" value="C:endomembrane system"/>
    <property type="evidence" value="ECO:0007669"/>
    <property type="project" value="UniProtKB-SubCell"/>
</dbReference>
<feature type="transmembrane region" description="Helical" evidence="5">
    <location>
        <begin position="168"/>
        <end position="191"/>
    </location>
</feature>
<evidence type="ECO:0000256" key="3">
    <source>
        <dbReference type="ARBA" id="ARBA00022989"/>
    </source>
</evidence>
<dbReference type="RefSeq" id="XP_007389067.1">
    <property type="nucleotide sequence ID" value="XM_007389005.1"/>
</dbReference>
<dbReference type="Proteomes" id="UP000054196">
    <property type="component" value="Unassembled WGS sequence"/>
</dbReference>
<dbReference type="GO" id="GO:0005886">
    <property type="term" value="C:plasma membrane"/>
    <property type="evidence" value="ECO:0007669"/>
    <property type="project" value="TreeGrafter"/>
</dbReference>
<gene>
    <name evidence="7" type="ORF">PUNSTDRAFT_139307</name>
</gene>
<dbReference type="PANTHER" id="PTHR21324">
    <property type="entry name" value="FASTING-INDUCIBLE INTEGRAL MEMBRANE PROTEIN TM6P1-RELATED"/>
    <property type="match status" value="1"/>
</dbReference>
<keyword evidence="3 5" id="KW-1133">Transmembrane helix</keyword>